<keyword evidence="4" id="KW-1185">Reference proteome</keyword>
<dbReference type="Proteomes" id="UP000011761">
    <property type="component" value="Unassembled WGS sequence"/>
</dbReference>
<dbReference type="GO" id="GO:0005634">
    <property type="term" value="C:nucleus"/>
    <property type="evidence" value="ECO:0007669"/>
    <property type="project" value="InterPro"/>
</dbReference>
<feature type="region of interest" description="Disordered" evidence="2">
    <location>
        <begin position="240"/>
        <end position="271"/>
    </location>
</feature>
<dbReference type="InterPro" id="IPR018554">
    <property type="entry name" value="FRQ"/>
</dbReference>
<dbReference type="STRING" id="717646.M2MVM5"/>
<accession>M2MVM5</accession>
<keyword evidence="1" id="KW-0175">Coiled coil</keyword>
<dbReference type="RefSeq" id="XP_007676921.1">
    <property type="nucleotide sequence ID" value="XM_007678731.1"/>
</dbReference>
<feature type="compositionally biased region" description="Acidic residues" evidence="2">
    <location>
        <begin position="847"/>
        <end position="862"/>
    </location>
</feature>
<feature type="compositionally biased region" description="Polar residues" evidence="2">
    <location>
        <begin position="36"/>
        <end position="53"/>
    </location>
</feature>
<dbReference type="Pfam" id="PF09421">
    <property type="entry name" value="FRQ"/>
    <property type="match status" value="1"/>
</dbReference>
<name>M2MVM5_BAUPA</name>
<feature type="compositionally biased region" description="Basic and acidic residues" evidence="2">
    <location>
        <begin position="69"/>
        <end position="79"/>
    </location>
</feature>
<feature type="region of interest" description="Disordered" evidence="2">
    <location>
        <begin position="202"/>
        <end position="221"/>
    </location>
</feature>
<evidence type="ECO:0000256" key="1">
    <source>
        <dbReference type="SAM" id="Coils"/>
    </source>
</evidence>
<dbReference type="KEGG" id="bcom:BAUCODRAFT_56667"/>
<evidence type="ECO:0000313" key="4">
    <source>
        <dbReference type="Proteomes" id="UP000011761"/>
    </source>
</evidence>
<dbReference type="AlphaFoldDB" id="M2MVM5"/>
<feature type="region of interest" description="Disordered" evidence="2">
    <location>
        <begin position="1"/>
        <end position="104"/>
    </location>
</feature>
<proteinExistence type="predicted"/>
<gene>
    <name evidence="3" type="ORF">BAUCODRAFT_56667</name>
</gene>
<evidence type="ECO:0000256" key="2">
    <source>
        <dbReference type="SAM" id="MobiDB-lite"/>
    </source>
</evidence>
<feature type="compositionally biased region" description="Low complexity" evidence="2">
    <location>
        <begin position="240"/>
        <end position="259"/>
    </location>
</feature>
<feature type="non-terminal residue" evidence="3">
    <location>
        <position position="953"/>
    </location>
</feature>
<feature type="compositionally biased region" description="Basic residues" evidence="2">
    <location>
        <begin position="519"/>
        <end position="537"/>
    </location>
</feature>
<dbReference type="eggNOG" id="ENOG502RXI4">
    <property type="taxonomic scope" value="Eukaryota"/>
</dbReference>
<evidence type="ECO:0008006" key="5">
    <source>
        <dbReference type="Google" id="ProtNLM"/>
    </source>
</evidence>
<feature type="non-terminal residue" evidence="3">
    <location>
        <position position="1"/>
    </location>
</feature>
<dbReference type="OrthoDB" id="2536795at2759"/>
<evidence type="ECO:0000313" key="3">
    <source>
        <dbReference type="EMBL" id="EMC95613.1"/>
    </source>
</evidence>
<feature type="compositionally biased region" description="Polar residues" evidence="2">
    <location>
        <begin position="596"/>
        <end position="608"/>
    </location>
</feature>
<organism evidence="3 4">
    <name type="scientific">Baudoinia panamericana (strain UAMH 10762)</name>
    <name type="common">Angels' share fungus</name>
    <name type="synonym">Baudoinia compniacensis (strain UAMH 10762)</name>
    <dbReference type="NCBI Taxonomy" id="717646"/>
    <lineage>
        <taxon>Eukaryota</taxon>
        <taxon>Fungi</taxon>
        <taxon>Dikarya</taxon>
        <taxon>Ascomycota</taxon>
        <taxon>Pezizomycotina</taxon>
        <taxon>Dothideomycetes</taxon>
        <taxon>Dothideomycetidae</taxon>
        <taxon>Mycosphaerellales</taxon>
        <taxon>Teratosphaeriaceae</taxon>
        <taxon>Baudoinia</taxon>
    </lineage>
</organism>
<sequence length="953" mass="103505">HPRRPPAHQSVSLLHSPRARVPTVDRSDSSSDGHIQRTQALGRPSRNTPSSLQPLGRESSGESSNAEQWFEKSNNDVRDSTAPFVDGEPPFFMRNSSSSETPPGLQDRMKRFLAGQDGSQSLPLRTGLLHIGTDGSSTEDFRGVIDDLTIENKKLKRRLKQYEKLHDSHLKDEKLFEVRFHSLPPQKKLELEDMLRKFTSGLTSKNTASFPPNGYEGLLPMLQPHKTASSQASMKHADSAYASMSASGQGGSSSLSASDSRQKAFKPSAASRRQNIHSYLHHIPEGLLPQPNPATMTERARKKLVVKRLEHLFAGKGAAAIGHQQAMQQQDVSHMAAYADRSALEAEGQHVRQEGTREANIMTEDAEDDKDETPDFAKPQQQLGARIAEQDFASLPGTEQRPTRPLDLDPHRAQVPMDNIRYMRHLGFSPPDPRSSASPEEGHGWIYLNVLVNMAQLHTINVTADFVRTALGELSDKFELSNDGRKVRWRGGREVTQSSSGSGAASIDAPSESGDGQSPHKRLKTSHKAGSRLKSRVKAQAQGAASSRSRAENNKLVYTPMFSHRDSSEESDESSSEEEDDDVLSPFPVAPAGDSSGMTSSGIRTTSTRPKKHKDDGPIIFYNNARFCTDLSGERRPEGNMNAPPYVKLAVPPLGKVQHLSGRPAEKRGPLALASELPEPMDLGDNPIPESMEVKFPTNTSLTSASAPERDPIELEVTGIGGVYPADNFAIRVESRHVRVDQSGAPQVSHAYLHKTVPPKLAKLLHGHGAVSKSHGAVHKQIVSARRRDLPPSRLPPALSFMPFEEDYVGDDTDADEELSLCPGSLDGLPPAAAPQIIDVPYASSNDEGEDEDDDSNDAESDGSLDLLALAREVDPEAVRACEREYDANMAERLAEEIPAGSSAATAGGGSGFASPSSGVGRDEYRRARHEVRAAAGMAKMAALRKAQTGDSM</sequence>
<dbReference type="HOGENOM" id="CLU_007103_1_0_1"/>
<dbReference type="GO" id="GO:0007623">
    <property type="term" value="P:circadian rhythm"/>
    <property type="evidence" value="ECO:0007669"/>
    <property type="project" value="InterPro"/>
</dbReference>
<feature type="compositionally biased region" description="Acidic residues" evidence="2">
    <location>
        <begin position="808"/>
        <end position="819"/>
    </location>
</feature>
<dbReference type="OMA" id="PDHKKKE"/>
<feature type="compositionally biased region" description="Acidic residues" evidence="2">
    <location>
        <begin position="569"/>
        <end position="583"/>
    </location>
</feature>
<feature type="region of interest" description="Disordered" evidence="2">
    <location>
        <begin position="897"/>
        <end position="928"/>
    </location>
</feature>
<feature type="region of interest" description="Disordered" evidence="2">
    <location>
        <begin position="489"/>
        <end position="619"/>
    </location>
</feature>
<dbReference type="GO" id="GO:0005737">
    <property type="term" value="C:cytoplasm"/>
    <property type="evidence" value="ECO:0007669"/>
    <property type="project" value="InterPro"/>
</dbReference>
<dbReference type="GeneID" id="19115562"/>
<feature type="coiled-coil region" evidence="1">
    <location>
        <begin position="145"/>
        <end position="172"/>
    </location>
</feature>
<feature type="compositionally biased region" description="Basic and acidic residues" evidence="2">
    <location>
        <begin position="23"/>
        <end position="35"/>
    </location>
</feature>
<protein>
    <recommendedName>
        <fullName evidence="5">Frequency clock protein</fullName>
    </recommendedName>
</protein>
<feature type="region of interest" description="Disordered" evidence="2">
    <location>
        <begin position="808"/>
        <end position="862"/>
    </location>
</feature>
<feature type="compositionally biased region" description="Low complexity" evidence="2">
    <location>
        <begin position="539"/>
        <end position="548"/>
    </location>
</feature>
<reference evidence="3 4" key="1">
    <citation type="journal article" date="2012" name="PLoS Pathog.">
        <title>Diverse lifestyles and strategies of plant pathogenesis encoded in the genomes of eighteen Dothideomycetes fungi.</title>
        <authorList>
            <person name="Ohm R.A."/>
            <person name="Feau N."/>
            <person name="Henrissat B."/>
            <person name="Schoch C.L."/>
            <person name="Horwitz B.A."/>
            <person name="Barry K.W."/>
            <person name="Condon B.J."/>
            <person name="Copeland A.C."/>
            <person name="Dhillon B."/>
            <person name="Glaser F."/>
            <person name="Hesse C.N."/>
            <person name="Kosti I."/>
            <person name="LaButti K."/>
            <person name="Lindquist E.A."/>
            <person name="Lucas S."/>
            <person name="Salamov A.A."/>
            <person name="Bradshaw R.E."/>
            <person name="Ciuffetti L."/>
            <person name="Hamelin R.C."/>
            <person name="Kema G.H.J."/>
            <person name="Lawrence C."/>
            <person name="Scott J.A."/>
            <person name="Spatafora J.W."/>
            <person name="Turgeon B.G."/>
            <person name="de Wit P.J.G.M."/>
            <person name="Zhong S."/>
            <person name="Goodwin S.B."/>
            <person name="Grigoriev I.V."/>
        </authorList>
    </citation>
    <scope>NUCLEOTIDE SEQUENCE [LARGE SCALE GENOMIC DNA]</scope>
    <source>
        <strain evidence="3 4">UAMH 10762</strain>
    </source>
</reference>
<dbReference type="EMBL" id="KB445556">
    <property type="protein sequence ID" value="EMC95613.1"/>
    <property type="molecule type" value="Genomic_DNA"/>
</dbReference>
<dbReference type="GO" id="GO:0006355">
    <property type="term" value="P:regulation of DNA-templated transcription"/>
    <property type="evidence" value="ECO:0007669"/>
    <property type="project" value="InterPro"/>
</dbReference>